<keyword evidence="6 9" id="KW-0175">Coiled coil</keyword>
<sequence length="198" mass="22361">MALLTEHDVVNMRFKEPKRVEEGYDQDEVDFFLDQVAETIAQLTKEKAELEAQLQGTQARVTELETAAGHIAPSMGSAEPTAASQTATFAPVQPVEHSDDAKNATGMLALAQRLHDEYIANGKAESDRMISEAEAERTRIITEAEEVHNRTMTKLEEERSVVERKISELREFERDYRSRLKHYLESLLQNVESANSNI</sequence>
<dbReference type="NCBIfam" id="TIGR03544">
    <property type="entry name" value="DivI1A_domain"/>
    <property type="match status" value="1"/>
</dbReference>
<dbReference type="Gene3D" id="6.10.250.660">
    <property type="match status" value="1"/>
</dbReference>
<evidence type="ECO:0000256" key="6">
    <source>
        <dbReference type="ARBA" id="ARBA00023054"/>
    </source>
</evidence>
<dbReference type="Proteomes" id="UP001266099">
    <property type="component" value="Unassembled WGS sequence"/>
</dbReference>
<feature type="coiled-coil region" evidence="9">
    <location>
        <begin position="33"/>
        <end position="67"/>
    </location>
</feature>
<gene>
    <name evidence="10" type="ORF">J2S36_000539</name>
</gene>
<reference evidence="10 11" key="1">
    <citation type="submission" date="2023-07" db="EMBL/GenBank/DDBJ databases">
        <title>Sequencing the genomes of 1000 actinobacteria strains.</title>
        <authorList>
            <person name="Klenk H.-P."/>
        </authorList>
    </citation>
    <scope>NUCLEOTIDE SEQUENCE [LARGE SCALE GENOMIC DNA]</scope>
    <source>
        <strain evidence="10 11">DSM 15539</strain>
    </source>
</reference>
<evidence type="ECO:0000256" key="9">
    <source>
        <dbReference type="SAM" id="Coils"/>
    </source>
</evidence>
<dbReference type="Pfam" id="PF05103">
    <property type="entry name" value="DivIVA"/>
    <property type="match status" value="1"/>
</dbReference>
<proteinExistence type="inferred from homology"/>
<comment type="similarity">
    <text evidence="2">Belongs to the DivIVA family.</text>
</comment>
<keyword evidence="7" id="KW-0131">Cell cycle</keyword>
<dbReference type="InterPro" id="IPR019933">
    <property type="entry name" value="DivIVA_domain"/>
</dbReference>
<evidence type="ECO:0000256" key="2">
    <source>
        <dbReference type="ARBA" id="ARBA00009008"/>
    </source>
</evidence>
<evidence type="ECO:0000256" key="1">
    <source>
        <dbReference type="ARBA" id="ARBA00004496"/>
    </source>
</evidence>
<keyword evidence="11" id="KW-1185">Reference proteome</keyword>
<organism evidence="10 11">
    <name type="scientific">Arcanobacterium hippocoleae</name>
    <dbReference type="NCBI Taxonomy" id="149017"/>
    <lineage>
        <taxon>Bacteria</taxon>
        <taxon>Bacillati</taxon>
        <taxon>Actinomycetota</taxon>
        <taxon>Actinomycetes</taxon>
        <taxon>Actinomycetales</taxon>
        <taxon>Actinomycetaceae</taxon>
        <taxon>Arcanobacterium</taxon>
    </lineage>
</organism>
<evidence type="ECO:0000256" key="5">
    <source>
        <dbReference type="ARBA" id="ARBA00022618"/>
    </source>
</evidence>
<evidence type="ECO:0000256" key="7">
    <source>
        <dbReference type="ARBA" id="ARBA00023306"/>
    </source>
</evidence>
<feature type="coiled-coil region" evidence="9">
    <location>
        <begin position="130"/>
        <end position="175"/>
    </location>
</feature>
<dbReference type="PANTHER" id="PTHR35794">
    <property type="entry name" value="CELL DIVISION PROTEIN DIVIVA"/>
    <property type="match status" value="1"/>
</dbReference>
<comment type="subcellular location">
    <subcellularLocation>
        <location evidence="1">Cytoplasm</location>
    </subcellularLocation>
</comment>
<dbReference type="RefSeq" id="WP_309955265.1">
    <property type="nucleotide sequence ID" value="NZ_CP136414.1"/>
</dbReference>
<keyword evidence="5" id="KW-0132">Cell division</keyword>
<evidence type="ECO:0000256" key="3">
    <source>
        <dbReference type="ARBA" id="ARBA00018787"/>
    </source>
</evidence>
<evidence type="ECO:0000256" key="4">
    <source>
        <dbReference type="ARBA" id="ARBA00022490"/>
    </source>
</evidence>
<evidence type="ECO:0000313" key="10">
    <source>
        <dbReference type="EMBL" id="MDR6938996.1"/>
    </source>
</evidence>
<protein>
    <recommendedName>
        <fullName evidence="3">Cell wall synthesis protein Wag31</fullName>
    </recommendedName>
    <alternativeName>
        <fullName evidence="8">Antigen 84</fullName>
    </alternativeName>
</protein>
<comment type="caution">
    <text evidence="10">The sequence shown here is derived from an EMBL/GenBank/DDBJ whole genome shotgun (WGS) entry which is preliminary data.</text>
</comment>
<keyword evidence="4" id="KW-0963">Cytoplasm</keyword>
<evidence type="ECO:0000313" key="11">
    <source>
        <dbReference type="Proteomes" id="UP001266099"/>
    </source>
</evidence>
<dbReference type="PANTHER" id="PTHR35794:SF2">
    <property type="entry name" value="CELL DIVISION PROTEIN DIVIVA"/>
    <property type="match status" value="1"/>
</dbReference>
<name>A0ABU1T118_9ACTO</name>
<evidence type="ECO:0000256" key="8">
    <source>
        <dbReference type="ARBA" id="ARBA00031737"/>
    </source>
</evidence>
<dbReference type="InterPro" id="IPR007793">
    <property type="entry name" value="DivIVA_fam"/>
</dbReference>
<accession>A0ABU1T118</accession>
<dbReference type="EMBL" id="JAVDUJ010000001">
    <property type="protein sequence ID" value="MDR6938996.1"/>
    <property type="molecule type" value="Genomic_DNA"/>
</dbReference>